<dbReference type="InterPro" id="IPR024747">
    <property type="entry name" value="Pyridox_Oxase-rel"/>
</dbReference>
<dbReference type="EMBL" id="JACRSO010000004">
    <property type="protein sequence ID" value="MBC8529768.1"/>
    <property type="molecule type" value="Genomic_DNA"/>
</dbReference>
<name>A0A926D1Y0_9FIRM</name>
<dbReference type="RefSeq" id="WP_249285651.1">
    <property type="nucleotide sequence ID" value="NZ_JACRSO010000004.1"/>
</dbReference>
<dbReference type="Proteomes" id="UP000654279">
    <property type="component" value="Unassembled WGS sequence"/>
</dbReference>
<dbReference type="Pfam" id="PF12900">
    <property type="entry name" value="Pyridox_ox_2"/>
    <property type="match status" value="1"/>
</dbReference>
<dbReference type="Gene3D" id="2.30.110.10">
    <property type="entry name" value="Electron Transport, Fmn-binding Protein, Chain A"/>
    <property type="match status" value="1"/>
</dbReference>
<reference evidence="1" key="1">
    <citation type="submission" date="2020-08" db="EMBL/GenBank/DDBJ databases">
        <title>Genome public.</title>
        <authorList>
            <person name="Liu C."/>
            <person name="Sun Q."/>
        </authorList>
    </citation>
    <scope>NUCLEOTIDE SEQUENCE</scope>
    <source>
        <strain evidence="1">NSJ-44</strain>
    </source>
</reference>
<proteinExistence type="predicted"/>
<sequence length="160" mass="17891">MRRARQALSREESEAILLQGSSGVLALLGDGGYPYALPISYVYAQGRLYFHCAKAGHKLDAIRRCDKASFCVIGQDAVKMEEYTTYFTSAIAFGRVRILEDEAEKRAAIDLLARKYAPQDSAQGRQRAIEREYAPLCMLEMRVEHLSGKAAIELVRDKKG</sequence>
<dbReference type="PANTHER" id="PTHR34071">
    <property type="entry name" value="5-NITROIMIDAZOLE ANTIBIOTICS RESISTANCE PROTEIN, NIMA-FAMILY-RELATED PROTEIN-RELATED"/>
    <property type="match status" value="1"/>
</dbReference>
<organism evidence="1 2">
    <name type="scientific">Luoshenia tenuis</name>
    <dbReference type="NCBI Taxonomy" id="2763654"/>
    <lineage>
        <taxon>Bacteria</taxon>
        <taxon>Bacillati</taxon>
        <taxon>Bacillota</taxon>
        <taxon>Clostridia</taxon>
        <taxon>Christensenellales</taxon>
        <taxon>Christensenellaceae</taxon>
        <taxon>Luoshenia</taxon>
    </lineage>
</organism>
<evidence type="ECO:0000313" key="1">
    <source>
        <dbReference type="EMBL" id="MBC8529768.1"/>
    </source>
</evidence>
<keyword evidence="2" id="KW-1185">Reference proteome</keyword>
<dbReference type="PANTHER" id="PTHR34071:SF2">
    <property type="entry name" value="FLAVIN-NUCLEOTIDE-BINDING PROTEIN"/>
    <property type="match status" value="1"/>
</dbReference>
<dbReference type="AlphaFoldDB" id="A0A926D1Y0"/>
<accession>A0A926D1Y0</accession>
<dbReference type="SUPFAM" id="SSF50475">
    <property type="entry name" value="FMN-binding split barrel"/>
    <property type="match status" value="1"/>
</dbReference>
<gene>
    <name evidence="1" type="ORF">H8699_10040</name>
</gene>
<evidence type="ECO:0000313" key="2">
    <source>
        <dbReference type="Proteomes" id="UP000654279"/>
    </source>
</evidence>
<protein>
    <submittedName>
        <fullName evidence="1">Pyridoxamine 5'-phosphate oxidase family protein</fullName>
    </submittedName>
</protein>
<dbReference type="InterPro" id="IPR012349">
    <property type="entry name" value="Split_barrel_FMN-bd"/>
</dbReference>
<comment type="caution">
    <text evidence="1">The sequence shown here is derived from an EMBL/GenBank/DDBJ whole genome shotgun (WGS) entry which is preliminary data.</text>
</comment>